<dbReference type="AlphaFoldDB" id="A0A0L6JYN6"/>
<reference evidence="3" key="1">
    <citation type="submission" date="2015-07" db="EMBL/GenBank/DDBJ databases">
        <title>MeaNS - Measles Nucleotide Surveillance Program.</title>
        <authorList>
            <person name="Tran T."/>
            <person name="Druce J."/>
        </authorList>
    </citation>
    <scope>NUCLEOTIDE SEQUENCE</scope>
    <source>
        <strain evidence="3">DSM 2933</strain>
    </source>
</reference>
<feature type="transmembrane region" description="Helical" evidence="1">
    <location>
        <begin position="62"/>
        <end position="82"/>
    </location>
</feature>
<evidence type="ECO:0000313" key="2">
    <source>
        <dbReference type="EMBL" id="KNY30570.1"/>
    </source>
</evidence>
<gene>
    <name evidence="2" type="ORF">Bccel_5850</name>
    <name evidence="3" type="ORF">Bccel_5857</name>
</gene>
<feature type="transmembrane region" description="Helical" evidence="1">
    <location>
        <begin position="125"/>
        <end position="144"/>
    </location>
</feature>
<dbReference type="EMBL" id="LGTC01000001">
    <property type="protein sequence ID" value="KNY30570.1"/>
    <property type="molecule type" value="Genomic_DNA"/>
</dbReference>
<dbReference type="EMBL" id="LGTC01000001">
    <property type="protein sequence ID" value="KNY30577.1"/>
    <property type="molecule type" value="Genomic_DNA"/>
</dbReference>
<protein>
    <submittedName>
        <fullName evidence="3">Uncharacterized protein</fullName>
    </submittedName>
</protein>
<proteinExistence type="predicted"/>
<evidence type="ECO:0000256" key="1">
    <source>
        <dbReference type="SAM" id="Phobius"/>
    </source>
</evidence>
<organism evidence="3 4">
    <name type="scientific">Pseudobacteroides cellulosolvens ATCC 35603 = DSM 2933</name>
    <dbReference type="NCBI Taxonomy" id="398512"/>
    <lineage>
        <taxon>Bacteria</taxon>
        <taxon>Bacillati</taxon>
        <taxon>Bacillota</taxon>
        <taxon>Clostridia</taxon>
        <taxon>Eubacteriales</taxon>
        <taxon>Oscillospiraceae</taxon>
        <taxon>Pseudobacteroides</taxon>
    </lineage>
</organism>
<sequence length="148" mass="17249">MNHLFLISRLADGESTNYWMLIYFIPLFLFIFTTYFVINFFVFSLIKKHLDEEFKRLRNSFIISFTSLMCYPISVMAINIMKDKHLFLTFKQEVITFLIVEALVNLFIGRIILSKSGISGGYKMLIILGMTFLSIVPYICIAFMPPAL</sequence>
<dbReference type="Proteomes" id="UP000036923">
    <property type="component" value="Unassembled WGS sequence"/>
</dbReference>
<comment type="caution">
    <text evidence="3">The sequence shown here is derived from an EMBL/GenBank/DDBJ whole genome shotgun (WGS) entry which is preliminary data.</text>
</comment>
<evidence type="ECO:0000313" key="4">
    <source>
        <dbReference type="Proteomes" id="UP000036923"/>
    </source>
</evidence>
<name>A0A0L6JYN6_9FIRM</name>
<feature type="transmembrane region" description="Helical" evidence="1">
    <location>
        <begin position="94"/>
        <end position="113"/>
    </location>
</feature>
<keyword evidence="4" id="KW-1185">Reference proteome</keyword>
<keyword evidence="1" id="KW-0812">Transmembrane</keyword>
<reference evidence="4" key="2">
    <citation type="submission" date="2015-07" db="EMBL/GenBank/DDBJ databases">
        <title>Near-Complete Genome Sequence of the Cellulolytic Bacterium Bacteroides (Pseudobacteroides) cellulosolvens ATCC 35603.</title>
        <authorList>
            <person name="Dassa B."/>
            <person name="Utturkar S.M."/>
            <person name="Klingeman D.M."/>
            <person name="Hurt R.A."/>
            <person name="Keller M."/>
            <person name="Xu J."/>
            <person name="Reddy Y.H.K."/>
            <person name="Borovok I."/>
            <person name="Grinberg I.R."/>
            <person name="Lamed R."/>
            <person name="Zhivin O."/>
            <person name="Bayer E.A."/>
            <person name="Brown S.D."/>
        </authorList>
    </citation>
    <scope>NUCLEOTIDE SEQUENCE [LARGE SCALE GENOMIC DNA]</scope>
    <source>
        <strain evidence="4">DSM 2933</strain>
    </source>
</reference>
<keyword evidence="1" id="KW-0472">Membrane</keyword>
<feature type="transmembrane region" description="Helical" evidence="1">
    <location>
        <begin position="20"/>
        <end position="42"/>
    </location>
</feature>
<accession>A0A0L6JYN6</accession>
<evidence type="ECO:0000313" key="3">
    <source>
        <dbReference type="EMBL" id="KNY30577.1"/>
    </source>
</evidence>
<keyword evidence="1" id="KW-1133">Transmembrane helix</keyword>
<dbReference type="RefSeq" id="WP_036946104.1">
    <property type="nucleotide sequence ID" value="NZ_JQKC01000120.1"/>
</dbReference>
<dbReference type="STRING" id="398512.Bccel_5850"/>